<sequence length="429" mass="49124">MPVTEDGRRWRLDIPRPSIKTFIRAARWWIAATVTVHLGAAVTVMTVDHMRKRRTPLTGEFPRTAPRTMPVADSEVTTFTYGADVFDAMLDSINNAKHTILFETYIWKADEVGHQFKEALIAAARRGVNVYLIWDTFGNLVVDPRFYRMPDLPTLHALRFPLFRGGMLTMNVRKTGLDHRKVLVVDGNVGYVGGYNIGSLYRTQWRDTHVRVEGPSVWELENAFVDFWNDHRKADLPELPDTGAHGWEPRIRAAQNAPSRLLFPVRGLYLEAIDRAESHVYITQAYFIPDREILATLIAAARRGVDVRVLIPEVSNHVLADWAARSYYTRLLEAGVTLWLFKDAMVHAKTMTVDGRWSTIGTTNIDRMSMTGNFEVNLEFYDDELAAQMEHVFKTDLTNARQLTPQEWNERGPVTRLLEYLIRPFGPLL</sequence>
<dbReference type="CDD" id="cd09110">
    <property type="entry name" value="PLDc_CLS_1"/>
    <property type="match status" value="1"/>
</dbReference>
<evidence type="ECO:0000313" key="4">
    <source>
        <dbReference type="Proteomes" id="UP000826651"/>
    </source>
</evidence>
<feature type="domain" description="PLD phosphodiesterase" evidence="2">
    <location>
        <begin position="342"/>
        <end position="369"/>
    </location>
</feature>
<name>A0ABS7S6V7_9MICO</name>
<dbReference type="CDD" id="cd09112">
    <property type="entry name" value="PLDc_CLS_2"/>
    <property type="match status" value="1"/>
</dbReference>
<dbReference type="PANTHER" id="PTHR21248:SF22">
    <property type="entry name" value="PHOSPHOLIPASE D"/>
    <property type="match status" value="1"/>
</dbReference>
<feature type="transmembrane region" description="Helical" evidence="1">
    <location>
        <begin position="28"/>
        <end position="47"/>
    </location>
</feature>
<keyword evidence="4" id="KW-1185">Reference proteome</keyword>
<protein>
    <submittedName>
        <fullName evidence="3">Phosphatidylserine/phosphatidylglycerophosphate/ cardiolipin synthase family protein</fullName>
    </submittedName>
</protein>
<dbReference type="InterPro" id="IPR025202">
    <property type="entry name" value="PLD-like_dom"/>
</dbReference>
<accession>A0ABS7S6V7</accession>
<dbReference type="PROSITE" id="PS50035">
    <property type="entry name" value="PLD"/>
    <property type="match status" value="2"/>
</dbReference>
<evidence type="ECO:0000256" key="1">
    <source>
        <dbReference type="SAM" id="Phobius"/>
    </source>
</evidence>
<dbReference type="Pfam" id="PF13091">
    <property type="entry name" value="PLDc_2"/>
    <property type="match status" value="2"/>
</dbReference>
<dbReference type="EMBL" id="JAGSHT010000007">
    <property type="protein sequence ID" value="MBZ2196082.1"/>
    <property type="molecule type" value="Genomic_DNA"/>
</dbReference>
<gene>
    <name evidence="3" type="ORF">KCQ71_07945</name>
</gene>
<evidence type="ECO:0000259" key="2">
    <source>
        <dbReference type="PROSITE" id="PS50035"/>
    </source>
</evidence>
<reference evidence="3 4" key="1">
    <citation type="submission" date="2021-04" db="EMBL/GenBank/DDBJ databases">
        <title>Ruania sp. nov., isolated from sandy soil of mangrove forest.</title>
        <authorList>
            <person name="Ge X."/>
            <person name="Huang R."/>
            <person name="Liu W."/>
        </authorList>
    </citation>
    <scope>NUCLEOTIDE SEQUENCE [LARGE SCALE GENOMIC DNA]</scope>
    <source>
        <strain evidence="3 4">N2-46</strain>
    </source>
</reference>
<dbReference type="SUPFAM" id="SSF56024">
    <property type="entry name" value="Phospholipase D/nuclease"/>
    <property type="match status" value="2"/>
</dbReference>
<dbReference type="Proteomes" id="UP000826651">
    <property type="component" value="Unassembled WGS sequence"/>
</dbReference>
<keyword evidence="1" id="KW-0472">Membrane</keyword>
<comment type="caution">
    <text evidence="3">The sequence shown here is derived from an EMBL/GenBank/DDBJ whole genome shotgun (WGS) entry which is preliminary data.</text>
</comment>
<dbReference type="PANTHER" id="PTHR21248">
    <property type="entry name" value="CARDIOLIPIN SYNTHASE"/>
    <property type="match status" value="1"/>
</dbReference>
<keyword evidence="1" id="KW-0812">Transmembrane</keyword>
<organism evidence="3 4">
    <name type="scientific">Occultella gossypii</name>
    <dbReference type="NCBI Taxonomy" id="2800820"/>
    <lineage>
        <taxon>Bacteria</taxon>
        <taxon>Bacillati</taxon>
        <taxon>Actinomycetota</taxon>
        <taxon>Actinomycetes</taxon>
        <taxon>Micrococcales</taxon>
        <taxon>Ruaniaceae</taxon>
        <taxon>Occultella</taxon>
    </lineage>
</organism>
<feature type="domain" description="PLD phosphodiesterase" evidence="2">
    <location>
        <begin position="174"/>
        <end position="201"/>
    </location>
</feature>
<dbReference type="SMART" id="SM00155">
    <property type="entry name" value="PLDc"/>
    <property type="match status" value="2"/>
</dbReference>
<dbReference type="Gene3D" id="3.30.870.10">
    <property type="entry name" value="Endonuclease Chain A"/>
    <property type="match status" value="2"/>
</dbReference>
<proteinExistence type="predicted"/>
<evidence type="ECO:0000313" key="3">
    <source>
        <dbReference type="EMBL" id="MBZ2196082.1"/>
    </source>
</evidence>
<dbReference type="RefSeq" id="WP_223404597.1">
    <property type="nucleotide sequence ID" value="NZ_JAGSHT010000007.1"/>
</dbReference>
<dbReference type="InterPro" id="IPR001736">
    <property type="entry name" value="PLipase_D/transphosphatidylase"/>
</dbReference>
<keyword evidence="1" id="KW-1133">Transmembrane helix</keyword>